<dbReference type="InterPro" id="IPR007337">
    <property type="entry name" value="RelB/DinJ"/>
</dbReference>
<protein>
    <recommendedName>
        <fullName evidence="3">Addiction module antitoxin, RelB DinJ family</fullName>
    </recommendedName>
</protein>
<sequence length="90" mass="10078">MAGKKQTLLTVKMDADLKQQTETELRNLGLSYQTAITLFSQAIVKDGRLPFETPSDFFESEHNQVVVKSIIDDLIQCQKKSSSSLSQSQN</sequence>
<evidence type="ECO:0000313" key="1">
    <source>
        <dbReference type="EMBL" id="KRM76941.1"/>
    </source>
</evidence>
<organism evidence="1 2">
    <name type="scientific">Secundilactobacillus collinoides DSM 20515 = JCM 1123</name>
    <dbReference type="NCBI Taxonomy" id="1423733"/>
    <lineage>
        <taxon>Bacteria</taxon>
        <taxon>Bacillati</taxon>
        <taxon>Bacillota</taxon>
        <taxon>Bacilli</taxon>
        <taxon>Lactobacillales</taxon>
        <taxon>Lactobacillaceae</taxon>
        <taxon>Secundilactobacillus</taxon>
    </lineage>
</organism>
<evidence type="ECO:0008006" key="3">
    <source>
        <dbReference type="Google" id="ProtNLM"/>
    </source>
</evidence>
<gene>
    <name evidence="1" type="ORF">FC82_GL000737</name>
</gene>
<dbReference type="Gene3D" id="1.10.1220.10">
    <property type="entry name" value="Met repressor-like"/>
    <property type="match status" value="1"/>
</dbReference>
<dbReference type="InterPro" id="IPR013321">
    <property type="entry name" value="Arc_rbn_hlx_hlx"/>
</dbReference>
<reference evidence="1 2" key="1">
    <citation type="journal article" date="2015" name="Genome Announc.">
        <title>Expanding the biotechnology potential of lactobacilli through comparative genomics of 213 strains and associated genera.</title>
        <authorList>
            <person name="Sun Z."/>
            <person name="Harris H.M."/>
            <person name="McCann A."/>
            <person name="Guo C."/>
            <person name="Argimon S."/>
            <person name="Zhang W."/>
            <person name="Yang X."/>
            <person name="Jeffery I.B."/>
            <person name="Cooney J.C."/>
            <person name="Kagawa T.F."/>
            <person name="Liu W."/>
            <person name="Song Y."/>
            <person name="Salvetti E."/>
            <person name="Wrobel A."/>
            <person name="Rasinkangas P."/>
            <person name="Parkhill J."/>
            <person name="Rea M.C."/>
            <person name="O'Sullivan O."/>
            <person name="Ritari J."/>
            <person name="Douillard F.P."/>
            <person name="Paul Ross R."/>
            <person name="Yang R."/>
            <person name="Briner A.E."/>
            <person name="Felis G.E."/>
            <person name="de Vos W.M."/>
            <person name="Barrangou R."/>
            <person name="Klaenhammer T.R."/>
            <person name="Caufield P.W."/>
            <person name="Cui Y."/>
            <person name="Zhang H."/>
            <person name="O'Toole P.W."/>
        </authorList>
    </citation>
    <scope>NUCLEOTIDE SEQUENCE [LARGE SCALE GENOMIC DNA]</scope>
    <source>
        <strain evidence="1 2">DSM 20515</strain>
    </source>
</reference>
<dbReference type="Pfam" id="PF04221">
    <property type="entry name" value="RelB"/>
    <property type="match status" value="1"/>
</dbReference>
<accession>A0A0R2BC73</accession>
<name>A0A0R2BC73_SECCO</name>
<dbReference type="EMBL" id="AYYR01000015">
    <property type="protein sequence ID" value="KRM76941.1"/>
    <property type="molecule type" value="Genomic_DNA"/>
</dbReference>
<dbReference type="RefSeq" id="WP_054761714.1">
    <property type="nucleotide sequence ID" value="NZ_AYYR01000015.1"/>
</dbReference>
<dbReference type="GO" id="GO:0006355">
    <property type="term" value="P:regulation of DNA-templated transcription"/>
    <property type="evidence" value="ECO:0007669"/>
    <property type="project" value="InterPro"/>
</dbReference>
<dbReference type="Proteomes" id="UP000051845">
    <property type="component" value="Unassembled WGS sequence"/>
</dbReference>
<evidence type="ECO:0000313" key="2">
    <source>
        <dbReference type="Proteomes" id="UP000051845"/>
    </source>
</evidence>
<proteinExistence type="predicted"/>
<dbReference type="PATRIC" id="fig|1423733.4.peg.768"/>
<dbReference type="AlphaFoldDB" id="A0A0R2BC73"/>
<comment type="caution">
    <text evidence="1">The sequence shown here is derived from an EMBL/GenBank/DDBJ whole genome shotgun (WGS) entry which is preliminary data.</text>
</comment>